<dbReference type="Gene3D" id="1.10.10.10">
    <property type="entry name" value="Winged helix-like DNA-binding domain superfamily/Winged helix DNA-binding domain"/>
    <property type="match status" value="1"/>
</dbReference>
<evidence type="ECO:0000256" key="3">
    <source>
        <dbReference type="ARBA" id="ARBA00023125"/>
    </source>
</evidence>
<dbReference type="GO" id="GO:0032993">
    <property type="term" value="C:protein-DNA complex"/>
    <property type="evidence" value="ECO:0007669"/>
    <property type="project" value="TreeGrafter"/>
</dbReference>
<dbReference type="Pfam" id="PF00126">
    <property type="entry name" value="HTH_1"/>
    <property type="match status" value="1"/>
</dbReference>
<evidence type="ECO:0000313" key="6">
    <source>
        <dbReference type="EMBL" id="MBB6122342.1"/>
    </source>
</evidence>
<evidence type="ECO:0000256" key="1">
    <source>
        <dbReference type="ARBA" id="ARBA00009437"/>
    </source>
</evidence>
<dbReference type="EMBL" id="JACIJP010000001">
    <property type="protein sequence ID" value="MBB6122342.1"/>
    <property type="molecule type" value="Genomic_DNA"/>
</dbReference>
<evidence type="ECO:0000259" key="5">
    <source>
        <dbReference type="PROSITE" id="PS50931"/>
    </source>
</evidence>
<keyword evidence="3" id="KW-0238">DNA-binding</keyword>
<dbReference type="Gene3D" id="3.40.190.10">
    <property type="entry name" value="Periplasmic binding protein-like II"/>
    <property type="match status" value="2"/>
</dbReference>
<comment type="similarity">
    <text evidence="1">Belongs to the LysR transcriptional regulatory family.</text>
</comment>
<reference evidence="6 7" key="1">
    <citation type="submission" date="2020-08" db="EMBL/GenBank/DDBJ databases">
        <title>Genomic Encyclopedia of Type Strains, Phase IV (KMG-IV): sequencing the most valuable type-strain genomes for metagenomic binning, comparative biology and taxonomic classification.</title>
        <authorList>
            <person name="Goeker M."/>
        </authorList>
    </citation>
    <scope>NUCLEOTIDE SEQUENCE [LARGE SCALE GENOMIC DNA]</scope>
    <source>
        <strain evidence="6 7">DSM 102255</strain>
    </source>
</reference>
<proteinExistence type="inferred from homology"/>
<dbReference type="GO" id="GO:0003700">
    <property type="term" value="F:DNA-binding transcription factor activity"/>
    <property type="evidence" value="ECO:0007669"/>
    <property type="project" value="InterPro"/>
</dbReference>
<evidence type="ECO:0000313" key="7">
    <source>
        <dbReference type="Proteomes" id="UP000552700"/>
    </source>
</evidence>
<dbReference type="GO" id="GO:0003677">
    <property type="term" value="F:DNA binding"/>
    <property type="evidence" value="ECO:0007669"/>
    <property type="project" value="UniProtKB-KW"/>
</dbReference>
<keyword evidence="7" id="KW-1185">Reference proteome</keyword>
<dbReference type="FunFam" id="1.10.10.10:FF:000001">
    <property type="entry name" value="LysR family transcriptional regulator"/>
    <property type="match status" value="1"/>
</dbReference>
<protein>
    <submittedName>
        <fullName evidence="6">LysR family hydrogen peroxide-inducible transcriptional activator</fullName>
    </submittedName>
</protein>
<accession>A0A841IVZ8</accession>
<keyword evidence="4" id="KW-0804">Transcription</keyword>
<keyword evidence="2" id="KW-0805">Transcription regulation</keyword>
<dbReference type="SUPFAM" id="SSF53850">
    <property type="entry name" value="Periplasmic binding protein-like II"/>
    <property type="match status" value="1"/>
</dbReference>
<dbReference type="InterPro" id="IPR005119">
    <property type="entry name" value="LysR_subst-bd"/>
</dbReference>
<dbReference type="PANTHER" id="PTHR30346">
    <property type="entry name" value="TRANSCRIPTIONAL DUAL REGULATOR HCAR-RELATED"/>
    <property type="match status" value="1"/>
</dbReference>
<dbReference type="Pfam" id="PF03466">
    <property type="entry name" value="LysR_substrate"/>
    <property type="match status" value="1"/>
</dbReference>
<dbReference type="Proteomes" id="UP000552700">
    <property type="component" value="Unassembled WGS sequence"/>
</dbReference>
<gene>
    <name evidence="6" type="ORF">FHS92_000049</name>
</gene>
<sequence>MSEPNMPCPLVIPVMTISAAARFFQMLGKQTHDAALGLIDRIDYRVIQQRPERSMSSFLPTLKQLQYLVALKEHGHFGRAADSSFVTQSTLSAGIRELESLIGVILVERTRRIVRFTALGDRIVEKAYRVLREAEELAALAQASGKPLAGELRMGVIPTIAPFLLPRLLPRLRAEQPELKLYLREETSQAAIDSLRHGHVDCVLMALPFATGEVDHVHLFDDRLFVAFPRNEPRDPPAFILPQTIDESRLLLLEDGHCLKDHALAACNRPELRAEAQMMGTSLHTLVQMVDNGLGLTLLPEMAITGGILEHTNITARPLQSPHAYREIALVWRRSSPREKEFRMLADILQKLRQDKPVAA</sequence>
<dbReference type="InterPro" id="IPR036388">
    <property type="entry name" value="WH-like_DNA-bd_sf"/>
</dbReference>
<evidence type="ECO:0000256" key="2">
    <source>
        <dbReference type="ARBA" id="ARBA00023015"/>
    </source>
</evidence>
<dbReference type="InterPro" id="IPR036390">
    <property type="entry name" value="WH_DNA-bd_sf"/>
</dbReference>
<organism evidence="6 7">
    <name type="scientific">Sphingobium subterraneum</name>
    <dbReference type="NCBI Taxonomy" id="627688"/>
    <lineage>
        <taxon>Bacteria</taxon>
        <taxon>Pseudomonadati</taxon>
        <taxon>Pseudomonadota</taxon>
        <taxon>Alphaproteobacteria</taxon>
        <taxon>Sphingomonadales</taxon>
        <taxon>Sphingomonadaceae</taxon>
        <taxon>Sphingobium</taxon>
    </lineage>
</organism>
<dbReference type="AlphaFoldDB" id="A0A841IVZ8"/>
<dbReference type="PROSITE" id="PS50931">
    <property type="entry name" value="HTH_LYSR"/>
    <property type="match status" value="1"/>
</dbReference>
<name>A0A841IVZ8_9SPHN</name>
<dbReference type="PANTHER" id="PTHR30346:SF10">
    <property type="entry name" value="TRANSCRIPTIONAL REGULATOR OF OXIDATIVE STRESS OXYR"/>
    <property type="match status" value="1"/>
</dbReference>
<comment type="caution">
    <text evidence="6">The sequence shown here is derived from an EMBL/GenBank/DDBJ whole genome shotgun (WGS) entry which is preliminary data.</text>
</comment>
<dbReference type="CDD" id="cd08411">
    <property type="entry name" value="PBP2_OxyR"/>
    <property type="match status" value="1"/>
</dbReference>
<dbReference type="InterPro" id="IPR000847">
    <property type="entry name" value="LysR_HTH_N"/>
</dbReference>
<dbReference type="SUPFAM" id="SSF46785">
    <property type="entry name" value="Winged helix' DNA-binding domain"/>
    <property type="match status" value="1"/>
</dbReference>
<feature type="domain" description="HTH lysR-type" evidence="5">
    <location>
        <begin position="60"/>
        <end position="117"/>
    </location>
</feature>
<evidence type="ECO:0000256" key="4">
    <source>
        <dbReference type="ARBA" id="ARBA00023163"/>
    </source>
</evidence>